<evidence type="ECO:0000313" key="5">
    <source>
        <dbReference type="Proteomes" id="UP000573963"/>
    </source>
</evidence>
<dbReference type="Gene3D" id="1.10.10.2910">
    <property type="match status" value="1"/>
</dbReference>
<proteinExistence type="predicted"/>
<reference evidence="3 4" key="1">
    <citation type="submission" date="2018-09" db="EMBL/GenBank/DDBJ databases">
        <title>A clostridial neurotoxin that targets Anopheles mosquitoes.</title>
        <authorList>
            <person name="Contreras E."/>
            <person name="Masuyer G."/>
            <person name="Qureshi N."/>
            <person name="Chawla S."/>
            <person name="Lim H.L."/>
            <person name="Chen J."/>
            <person name="Stenmark P."/>
            <person name="Gill S."/>
        </authorList>
    </citation>
    <scope>NUCLEOTIDE SEQUENCE [LARGE SCALE GENOMIC DNA]</scope>
    <source>
        <strain evidence="3 4">Cbm</strain>
    </source>
</reference>
<dbReference type="EMBL" id="CP032452">
    <property type="protein sequence ID" value="QEZ68499.1"/>
    <property type="molecule type" value="Genomic_DNA"/>
</dbReference>
<dbReference type="InterPro" id="IPR010359">
    <property type="entry name" value="IrrE_HExxH"/>
</dbReference>
<evidence type="ECO:0000259" key="1">
    <source>
        <dbReference type="Pfam" id="PF06114"/>
    </source>
</evidence>
<dbReference type="Proteomes" id="UP000573963">
    <property type="component" value="Unassembled WGS sequence"/>
</dbReference>
<dbReference type="Pfam" id="PF06114">
    <property type="entry name" value="Peptidase_M78"/>
    <property type="match status" value="1"/>
</dbReference>
<dbReference type="RefSeq" id="WP_142730423.1">
    <property type="nucleotide sequence ID" value="NZ_BROK01000020.1"/>
</dbReference>
<evidence type="ECO:0000313" key="3">
    <source>
        <dbReference type="EMBL" id="QEZ68499.1"/>
    </source>
</evidence>
<dbReference type="EMBL" id="JABAFD010000004">
    <property type="protein sequence ID" value="NME09483.1"/>
    <property type="molecule type" value="Genomic_DNA"/>
</dbReference>
<protein>
    <submittedName>
        <fullName evidence="3">ImmA/IrrE family metallo-endopeptidase</fullName>
    </submittedName>
</protein>
<sequence>MNIKYEARNLINKYKTNNPFDLIDYLAIILVEKPLRGGLNGCYQEIFGEKIIYINSDLPYEHRLIVAAHELGHAVLHEGENILFLSNNTLAVKERYERQANLFAAELLLDDYIFKEYQGCTLEHISKCSCIPYNLVRYKAKNLDDDTL</sequence>
<gene>
    <name evidence="3" type="ORF">D4A35_05920</name>
    <name evidence="2" type="ORF">HF875_08120</name>
</gene>
<reference evidence="2 5" key="2">
    <citation type="submission" date="2020-04" db="EMBL/GenBank/DDBJ databases">
        <authorList>
            <person name="Hitch T.C.A."/>
            <person name="Wylensek D."/>
            <person name="Clavel T."/>
        </authorList>
    </citation>
    <scope>NUCLEOTIDE SEQUENCE [LARGE SCALE GENOMIC DNA]</scope>
    <source>
        <strain evidence="2 5">Med78_4-601-WT-2</strain>
    </source>
</reference>
<dbReference type="AlphaFoldDB" id="A0A5P3XC52"/>
<evidence type="ECO:0000313" key="4">
    <source>
        <dbReference type="Proteomes" id="UP000326961"/>
    </source>
</evidence>
<name>A0A5P3XC52_PARBF</name>
<organism evidence="3 4">
    <name type="scientific">Paraclostridium bifermentans</name>
    <name type="common">Clostridium bifermentans</name>
    <dbReference type="NCBI Taxonomy" id="1490"/>
    <lineage>
        <taxon>Bacteria</taxon>
        <taxon>Bacillati</taxon>
        <taxon>Bacillota</taxon>
        <taxon>Clostridia</taxon>
        <taxon>Peptostreptococcales</taxon>
        <taxon>Peptostreptococcaceae</taxon>
        <taxon>Paraclostridium</taxon>
    </lineage>
</organism>
<evidence type="ECO:0000313" key="2">
    <source>
        <dbReference type="EMBL" id="NME09483.1"/>
    </source>
</evidence>
<accession>A0A5P3XC52</accession>
<feature type="domain" description="IrrE N-terminal-like" evidence="1">
    <location>
        <begin position="49"/>
        <end position="117"/>
    </location>
</feature>
<dbReference type="Proteomes" id="UP000326961">
    <property type="component" value="Chromosome"/>
</dbReference>